<protein>
    <submittedName>
        <fullName evidence="2">Uncharacterized protein</fullName>
    </submittedName>
</protein>
<sequence length="75" mass="8503">MRNDGKNISKCNARGERGKFGPKWQRKESGCGTKQGRAGQGGKKRRKAKQQALDIGPSSLKKKKKKKKEWVYRTV</sequence>
<evidence type="ECO:0000256" key="1">
    <source>
        <dbReference type="SAM" id="MobiDB-lite"/>
    </source>
</evidence>
<evidence type="ECO:0000313" key="3">
    <source>
        <dbReference type="Proteomes" id="UP001314170"/>
    </source>
</evidence>
<dbReference type="Proteomes" id="UP001314170">
    <property type="component" value="Unassembled WGS sequence"/>
</dbReference>
<evidence type="ECO:0000313" key="2">
    <source>
        <dbReference type="EMBL" id="CAK7345935.1"/>
    </source>
</evidence>
<organism evidence="2 3">
    <name type="scientific">Dovyalis caffra</name>
    <dbReference type="NCBI Taxonomy" id="77055"/>
    <lineage>
        <taxon>Eukaryota</taxon>
        <taxon>Viridiplantae</taxon>
        <taxon>Streptophyta</taxon>
        <taxon>Embryophyta</taxon>
        <taxon>Tracheophyta</taxon>
        <taxon>Spermatophyta</taxon>
        <taxon>Magnoliopsida</taxon>
        <taxon>eudicotyledons</taxon>
        <taxon>Gunneridae</taxon>
        <taxon>Pentapetalae</taxon>
        <taxon>rosids</taxon>
        <taxon>fabids</taxon>
        <taxon>Malpighiales</taxon>
        <taxon>Salicaceae</taxon>
        <taxon>Flacourtieae</taxon>
        <taxon>Dovyalis</taxon>
    </lineage>
</organism>
<comment type="caution">
    <text evidence="2">The sequence shown here is derived from an EMBL/GenBank/DDBJ whole genome shotgun (WGS) entry which is preliminary data.</text>
</comment>
<proteinExistence type="predicted"/>
<keyword evidence="3" id="KW-1185">Reference proteome</keyword>
<accession>A0AAV1S621</accession>
<reference evidence="2 3" key="1">
    <citation type="submission" date="2024-01" db="EMBL/GenBank/DDBJ databases">
        <authorList>
            <person name="Waweru B."/>
        </authorList>
    </citation>
    <scope>NUCLEOTIDE SEQUENCE [LARGE SCALE GENOMIC DNA]</scope>
</reference>
<dbReference type="EMBL" id="CAWUPB010001173">
    <property type="protein sequence ID" value="CAK7345935.1"/>
    <property type="molecule type" value="Genomic_DNA"/>
</dbReference>
<gene>
    <name evidence="2" type="ORF">DCAF_LOCUS18598</name>
</gene>
<name>A0AAV1S621_9ROSI</name>
<dbReference type="AlphaFoldDB" id="A0AAV1S621"/>
<feature type="region of interest" description="Disordered" evidence="1">
    <location>
        <begin position="1"/>
        <end position="75"/>
    </location>
</feature>
<feature type="compositionally biased region" description="Basic and acidic residues" evidence="1">
    <location>
        <begin position="1"/>
        <end position="29"/>
    </location>
</feature>